<sequence>MQFSYLILQRISQTCY</sequence>
<proteinExistence type="predicted"/>
<accession>A0A0E9VF07</accession>
<dbReference type="EMBL" id="GBXM01031858">
    <property type="protein sequence ID" value="JAH76719.1"/>
    <property type="molecule type" value="Transcribed_RNA"/>
</dbReference>
<reference evidence="1" key="1">
    <citation type="submission" date="2014-11" db="EMBL/GenBank/DDBJ databases">
        <authorList>
            <person name="Amaro Gonzalez C."/>
        </authorList>
    </citation>
    <scope>NUCLEOTIDE SEQUENCE</scope>
</reference>
<protein>
    <submittedName>
        <fullName evidence="1">Uncharacterized protein</fullName>
    </submittedName>
</protein>
<name>A0A0E9VF07_ANGAN</name>
<organism evidence="1">
    <name type="scientific">Anguilla anguilla</name>
    <name type="common">European freshwater eel</name>
    <name type="synonym">Muraena anguilla</name>
    <dbReference type="NCBI Taxonomy" id="7936"/>
    <lineage>
        <taxon>Eukaryota</taxon>
        <taxon>Metazoa</taxon>
        <taxon>Chordata</taxon>
        <taxon>Craniata</taxon>
        <taxon>Vertebrata</taxon>
        <taxon>Euteleostomi</taxon>
        <taxon>Actinopterygii</taxon>
        <taxon>Neopterygii</taxon>
        <taxon>Teleostei</taxon>
        <taxon>Anguilliformes</taxon>
        <taxon>Anguillidae</taxon>
        <taxon>Anguilla</taxon>
    </lineage>
</organism>
<reference evidence="1" key="2">
    <citation type="journal article" date="2015" name="Fish Shellfish Immunol.">
        <title>Early steps in the European eel (Anguilla anguilla)-Vibrio vulnificus interaction in the gills: Role of the RtxA13 toxin.</title>
        <authorList>
            <person name="Callol A."/>
            <person name="Pajuelo D."/>
            <person name="Ebbesson L."/>
            <person name="Teles M."/>
            <person name="MacKenzie S."/>
            <person name="Amaro C."/>
        </authorList>
    </citation>
    <scope>NUCLEOTIDE SEQUENCE</scope>
</reference>
<evidence type="ECO:0000313" key="1">
    <source>
        <dbReference type="EMBL" id="JAH76719.1"/>
    </source>
</evidence>
<dbReference type="AlphaFoldDB" id="A0A0E9VF07"/>